<dbReference type="EMBL" id="AWXZ01000035">
    <property type="protein sequence ID" value="ESR24061.1"/>
    <property type="molecule type" value="Genomic_DNA"/>
</dbReference>
<dbReference type="AlphaFoldDB" id="V4RD35"/>
<dbReference type="STRING" id="631454.N177_2510"/>
<sequence length="105" mass="11201">MRTPQNLAVEMTTLWMSSMLVANARLAQMWLPASPAARAEVWNDLFLEKAEAVGRVQLAAITATVAGLGALAVAEASLVPVTRKVESNLRAITGVKRAGSRSGRR</sequence>
<protein>
    <submittedName>
        <fullName evidence="1">Uncharacterized protein</fullName>
    </submittedName>
</protein>
<proteinExistence type="predicted"/>
<evidence type="ECO:0000313" key="2">
    <source>
        <dbReference type="Proteomes" id="UP000017819"/>
    </source>
</evidence>
<name>V4RD35_9HYPH</name>
<reference evidence="1 2" key="1">
    <citation type="journal article" date="2014" name="Genome Announc.">
        <title>Draft Genome Sequence of Lutibaculum baratangense Strain AMV1T, Isolated from a Mud Volcano in Andamans, India.</title>
        <authorList>
            <person name="Singh A."/>
            <person name="Sreenivas A."/>
            <person name="Sathyanarayana Reddy G."/>
            <person name="Pinnaka A.K."/>
            <person name="Shivaji S."/>
        </authorList>
    </citation>
    <scope>NUCLEOTIDE SEQUENCE [LARGE SCALE GENOMIC DNA]</scope>
    <source>
        <strain evidence="1 2">AMV1</strain>
    </source>
</reference>
<accession>V4RD35</accession>
<comment type="caution">
    <text evidence="1">The sequence shown here is derived from an EMBL/GenBank/DDBJ whole genome shotgun (WGS) entry which is preliminary data.</text>
</comment>
<gene>
    <name evidence="1" type="ORF">N177_2510</name>
</gene>
<dbReference type="RefSeq" id="WP_023432639.1">
    <property type="nucleotide sequence ID" value="NZ_AWXZ01000035.1"/>
</dbReference>
<evidence type="ECO:0000313" key="1">
    <source>
        <dbReference type="EMBL" id="ESR24061.1"/>
    </source>
</evidence>
<organism evidence="1 2">
    <name type="scientific">Lutibaculum baratangense AMV1</name>
    <dbReference type="NCBI Taxonomy" id="631454"/>
    <lineage>
        <taxon>Bacteria</taxon>
        <taxon>Pseudomonadati</taxon>
        <taxon>Pseudomonadota</taxon>
        <taxon>Alphaproteobacteria</taxon>
        <taxon>Hyphomicrobiales</taxon>
        <taxon>Tepidamorphaceae</taxon>
        <taxon>Lutibaculum</taxon>
    </lineage>
</organism>
<keyword evidence="2" id="KW-1185">Reference proteome</keyword>
<dbReference type="Proteomes" id="UP000017819">
    <property type="component" value="Unassembled WGS sequence"/>
</dbReference>